<dbReference type="EMBL" id="JBDXSU010000001">
    <property type="protein sequence ID" value="MFB5188737.1"/>
    <property type="molecule type" value="Genomic_DNA"/>
</dbReference>
<keyword evidence="1" id="KW-0805">Transcription regulation</keyword>
<keyword evidence="3" id="KW-0804">Transcription</keyword>
<evidence type="ECO:0000256" key="3">
    <source>
        <dbReference type="ARBA" id="ARBA00023163"/>
    </source>
</evidence>
<dbReference type="InterPro" id="IPR003313">
    <property type="entry name" value="AraC-bd"/>
</dbReference>
<evidence type="ECO:0000259" key="4">
    <source>
        <dbReference type="PROSITE" id="PS01124"/>
    </source>
</evidence>
<dbReference type="PRINTS" id="PR00032">
    <property type="entry name" value="HTHARAC"/>
</dbReference>
<evidence type="ECO:0000313" key="5">
    <source>
        <dbReference type="EMBL" id="MFB5188737.1"/>
    </source>
</evidence>
<dbReference type="RefSeq" id="WP_275475577.1">
    <property type="nucleotide sequence ID" value="NZ_CP162940.1"/>
</dbReference>
<dbReference type="SUPFAM" id="SSF46689">
    <property type="entry name" value="Homeodomain-like"/>
    <property type="match status" value="2"/>
</dbReference>
<dbReference type="SUPFAM" id="SSF51215">
    <property type="entry name" value="Regulatory protein AraC"/>
    <property type="match status" value="1"/>
</dbReference>
<proteinExistence type="predicted"/>
<keyword evidence="6" id="KW-1185">Reference proteome</keyword>
<name>A0ABV5A8U4_9BACL</name>
<accession>A0ABV5A8U4</accession>
<gene>
    <name evidence="5" type="ORF">KKP3000_001170</name>
</gene>
<feature type="domain" description="HTH araC/xylS-type" evidence="4">
    <location>
        <begin position="245"/>
        <end position="343"/>
    </location>
</feature>
<dbReference type="InterPro" id="IPR018060">
    <property type="entry name" value="HTH_AraC"/>
</dbReference>
<sequence length="349" mass="39990">MKKLDVVFGDQSIVQRVIHVIGLLTSQLCCITLHNHRFCPFQLPSDSIHVVFITGYTHYIEILTRNGMVYMADFLYDPAEELTSPDHFGVLADHFRKSSNYSVRRSKGTQDYLLTFTMAGQGGFKISDKMETCVCGDVSILAPGTPHHYGTLGQKWEFFWVHFVPRSDWLTWIQKMGAQSGFTQSSIADVSVQRRIRGVFRRMIRDSRALGSHQHALAMNAVEELLIVLARSLRQSNIGFDPRVDEVLQFISHRFSENISVDMLADQVGLSSSRLSHIFKQQVGESIVECLIKLRLRHASRLLERTTEQISEIADLCGFQSPYYFTRKFRDHYGMSPTQYRNTLLKEDV</sequence>
<dbReference type="InterPro" id="IPR037923">
    <property type="entry name" value="HTH-like"/>
</dbReference>
<reference evidence="5 6" key="1">
    <citation type="journal article" date="2024" name="Int. J. Mol. Sci.">
        <title>Exploration of Alicyclobacillus spp. Genome in Search of Antibiotic Resistance.</title>
        <authorList>
            <person name="Bucka-Kolendo J."/>
            <person name="Kiousi D.E."/>
            <person name="Dekowska A."/>
            <person name="Mikolajczuk-Szczyrba A."/>
            <person name="Karadedos D.M."/>
            <person name="Michael P."/>
            <person name="Galanis A."/>
            <person name="Sokolowska B."/>
        </authorList>
    </citation>
    <scope>NUCLEOTIDE SEQUENCE [LARGE SCALE GENOMIC DNA]</scope>
    <source>
        <strain evidence="5 6">KKP 3000</strain>
    </source>
</reference>
<dbReference type="InterPro" id="IPR009057">
    <property type="entry name" value="Homeodomain-like_sf"/>
</dbReference>
<dbReference type="PROSITE" id="PS00041">
    <property type="entry name" value="HTH_ARAC_FAMILY_1"/>
    <property type="match status" value="1"/>
</dbReference>
<evidence type="ECO:0000256" key="1">
    <source>
        <dbReference type="ARBA" id="ARBA00023015"/>
    </source>
</evidence>
<evidence type="ECO:0000256" key="2">
    <source>
        <dbReference type="ARBA" id="ARBA00023125"/>
    </source>
</evidence>
<dbReference type="Gene3D" id="1.10.10.60">
    <property type="entry name" value="Homeodomain-like"/>
    <property type="match status" value="2"/>
</dbReference>
<comment type="caution">
    <text evidence="5">The sequence shown here is derived from an EMBL/GenBank/DDBJ whole genome shotgun (WGS) entry which is preliminary data.</text>
</comment>
<protein>
    <submittedName>
        <fullName evidence="5">AraC family transcriptional regulator</fullName>
    </submittedName>
</protein>
<dbReference type="SMART" id="SM00342">
    <property type="entry name" value="HTH_ARAC"/>
    <property type="match status" value="1"/>
</dbReference>
<dbReference type="Pfam" id="PF12833">
    <property type="entry name" value="HTH_18"/>
    <property type="match status" value="1"/>
</dbReference>
<dbReference type="PANTHER" id="PTHR43280:SF2">
    <property type="entry name" value="HTH-TYPE TRANSCRIPTIONAL REGULATOR EXSA"/>
    <property type="match status" value="1"/>
</dbReference>
<dbReference type="Gene3D" id="2.60.120.280">
    <property type="entry name" value="Regulatory protein AraC"/>
    <property type="match status" value="1"/>
</dbReference>
<dbReference type="InterPro" id="IPR018062">
    <property type="entry name" value="HTH_AraC-typ_CS"/>
</dbReference>
<dbReference type="InterPro" id="IPR020449">
    <property type="entry name" value="Tscrpt_reg_AraC-type_HTH"/>
</dbReference>
<dbReference type="PROSITE" id="PS01124">
    <property type="entry name" value="HTH_ARAC_FAMILY_2"/>
    <property type="match status" value="1"/>
</dbReference>
<keyword evidence="2" id="KW-0238">DNA-binding</keyword>
<dbReference type="Pfam" id="PF02311">
    <property type="entry name" value="AraC_binding"/>
    <property type="match status" value="1"/>
</dbReference>
<dbReference type="Proteomes" id="UP001579974">
    <property type="component" value="Unassembled WGS sequence"/>
</dbReference>
<evidence type="ECO:0000313" key="6">
    <source>
        <dbReference type="Proteomes" id="UP001579974"/>
    </source>
</evidence>
<dbReference type="PANTHER" id="PTHR43280">
    <property type="entry name" value="ARAC-FAMILY TRANSCRIPTIONAL REGULATOR"/>
    <property type="match status" value="1"/>
</dbReference>
<organism evidence="5 6">
    <name type="scientific">Alicyclobacillus fastidiosus</name>
    <dbReference type="NCBI Taxonomy" id="392011"/>
    <lineage>
        <taxon>Bacteria</taxon>
        <taxon>Bacillati</taxon>
        <taxon>Bacillota</taxon>
        <taxon>Bacilli</taxon>
        <taxon>Bacillales</taxon>
        <taxon>Alicyclobacillaceae</taxon>
        <taxon>Alicyclobacillus</taxon>
    </lineage>
</organism>